<dbReference type="EMBL" id="FTOD01000003">
    <property type="protein sequence ID" value="SIS66521.1"/>
    <property type="molecule type" value="Genomic_DNA"/>
</dbReference>
<dbReference type="GO" id="GO:0006508">
    <property type="term" value="P:proteolysis"/>
    <property type="evidence" value="ECO:0007669"/>
    <property type="project" value="UniProtKB-UniRule"/>
</dbReference>
<evidence type="ECO:0000313" key="5">
    <source>
        <dbReference type="EMBL" id="SIS66521.1"/>
    </source>
</evidence>
<comment type="function">
    <text evidence="4">Initiates the rapid degradation of small, acid-soluble proteins during spore germination.</text>
</comment>
<dbReference type="Gene3D" id="3.40.50.1450">
    <property type="entry name" value="HybD-like"/>
    <property type="match status" value="1"/>
</dbReference>
<feature type="chain" id="PRO_5023488448" description="Germination protease" evidence="4">
    <location>
        <begin position="25"/>
        <end position="373"/>
    </location>
</feature>
<dbReference type="InterPro" id="IPR023430">
    <property type="entry name" value="Pept_HybD-like_dom_sf"/>
</dbReference>
<comment type="PTM">
    <text evidence="4">Autoproteolytically processed. The inactive tetrameric zymogen termed p46 autoprocesses to a smaller form termed p41, which is active only during spore germination.</text>
</comment>
<sequence>MASEDEMRDMDQQLNLANFPVRTDLAREAVDMAVQNRGDGSGIPGVQMDEHEEEGITTSWIRIEDEQGAEALGKVPGLYLTLEIPALRSKDSKLQSRVASHFADQFEKFLRETGIDPDADILIVGLGNRDVTADALGPFVVQHMMVTRHLFALMPEQVEEGYRPVSAIAPGVLGTTGMETSEIIFGVVEKTRPDAVIAVDALASRALSRVNTTIQVADTGIHPGSGVGNKRKALNRDSLGIPVIAIGIPTVVDAATIAHDTVEMVISYLHREMNQKQPTNPLDPLNRPNLKELRDQKIPSRTSRQMMGMVGTLDSEEKRRLINEVLNPLGQNLIVTPKEVDMFIGDMGKLVADGLNCALHEAVTPENVSAHIN</sequence>
<dbReference type="GO" id="GO:0009847">
    <property type="term" value="P:spore germination"/>
    <property type="evidence" value="ECO:0007669"/>
    <property type="project" value="UniProtKB-UniRule"/>
</dbReference>
<dbReference type="PIRSF" id="PIRSF019549">
    <property type="entry name" value="Peptidase_A25"/>
    <property type="match status" value="1"/>
</dbReference>
<evidence type="ECO:0000313" key="6">
    <source>
        <dbReference type="Proteomes" id="UP000186795"/>
    </source>
</evidence>
<evidence type="ECO:0000256" key="3">
    <source>
        <dbReference type="ARBA" id="ARBA00023145"/>
    </source>
</evidence>
<feature type="propeptide" id="PRO_5009990481" evidence="4">
    <location>
        <begin position="1"/>
        <end position="24"/>
    </location>
</feature>
<evidence type="ECO:0000256" key="1">
    <source>
        <dbReference type="ARBA" id="ARBA00022670"/>
    </source>
</evidence>
<keyword evidence="3 4" id="KW-0865">Zymogen</keyword>
<dbReference type="Pfam" id="PF03418">
    <property type="entry name" value="Peptidase_A25"/>
    <property type="match status" value="1"/>
</dbReference>
<evidence type="ECO:0000256" key="4">
    <source>
        <dbReference type="HAMAP-Rule" id="MF_00626"/>
    </source>
</evidence>
<keyword evidence="1 4" id="KW-0645">Protease</keyword>
<dbReference type="SUPFAM" id="SSF53163">
    <property type="entry name" value="HybD-like"/>
    <property type="match status" value="1"/>
</dbReference>
<dbReference type="InterPro" id="IPR005080">
    <property type="entry name" value="Peptidase_A25"/>
</dbReference>
<dbReference type="AlphaFoldDB" id="A0A1N7KY91"/>
<dbReference type="NCBIfam" id="TIGR01441">
    <property type="entry name" value="GPR"/>
    <property type="match status" value="1"/>
</dbReference>
<keyword evidence="2 4" id="KW-0378">Hydrolase</keyword>
<comment type="subunit">
    <text evidence="4">Homotetramer.</text>
</comment>
<dbReference type="Proteomes" id="UP000186795">
    <property type="component" value="Unassembled WGS sequence"/>
</dbReference>
<organism evidence="5 6">
    <name type="scientific">Kroppenstedtia eburnea</name>
    <dbReference type="NCBI Taxonomy" id="714067"/>
    <lineage>
        <taxon>Bacteria</taxon>
        <taxon>Bacillati</taxon>
        <taxon>Bacillota</taxon>
        <taxon>Bacilli</taxon>
        <taxon>Bacillales</taxon>
        <taxon>Thermoactinomycetaceae</taxon>
        <taxon>Kroppenstedtia</taxon>
    </lineage>
</organism>
<dbReference type="HAMAP" id="MF_00626">
    <property type="entry name" value="Germination_prot"/>
    <property type="match status" value="1"/>
</dbReference>
<accession>A0A1N7KY91</accession>
<keyword evidence="6" id="KW-1185">Reference proteome</keyword>
<comment type="similarity">
    <text evidence="4">Belongs to the peptidase A25 family.</text>
</comment>
<dbReference type="GO" id="GO:0004222">
    <property type="term" value="F:metalloendopeptidase activity"/>
    <property type="evidence" value="ECO:0007669"/>
    <property type="project" value="UniProtKB-UniRule"/>
</dbReference>
<name>A0A1N7KY91_9BACL</name>
<comment type="catalytic activity">
    <reaction evidence="4">
        <text>Endopeptidase action with P4 Glu or Asp, P1 preferably Glu &gt; Asp, P1' hydrophobic and P2' Ala.</text>
        <dbReference type="EC" id="3.4.24.78"/>
    </reaction>
</comment>
<protein>
    <recommendedName>
        <fullName evidence="4">Germination protease</fullName>
        <ecNumber evidence="4">3.4.24.78</ecNumber>
    </recommendedName>
    <alternativeName>
        <fullName evidence="4">GPR endopeptidase</fullName>
    </alternativeName>
    <alternativeName>
        <fullName evidence="4">Germination proteinase</fullName>
    </alternativeName>
    <alternativeName>
        <fullName evidence="4">Spore protease</fullName>
    </alternativeName>
</protein>
<gene>
    <name evidence="4" type="primary">gpr</name>
    <name evidence="5" type="ORF">SAMN05421790_103340</name>
</gene>
<reference evidence="6" key="1">
    <citation type="submission" date="2017-01" db="EMBL/GenBank/DDBJ databases">
        <authorList>
            <person name="Varghese N."/>
            <person name="Submissions S."/>
        </authorList>
    </citation>
    <scope>NUCLEOTIDE SEQUENCE [LARGE SCALE GENOMIC DNA]</scope>
    <source>
        <strain evidence="6">DSM 45196</strain>
    </source>
</reference>
<proteinExistence type="inferred from homology"/>
<dbReference type="EC" id="3.4.24.78" evidence="4"/>
<evidence type="ECO:0000256" key="2">
    <source>
        <dbReference type="ARBA" id="ARBA00022801"/>
    </source>
</evidence>